<dbReference type="GO" id="GO:0032981">
    <property type="term" value="P:mitochondrial respiratory chain complex I assembly"/>
    <property type="evidence" value="ECO:0007669"/>
    <property type="project" value="TreeGrafter"/>
</dbReference>
<sequence length="104" mass="12154">MPFVDVKAWLGVEFDQLFTVRSKDNMARRAGRCHLYEQEVIDCSHGLGTVRANRECQPEIEDYKECLYKAKMINRMKAILQQREKLIQEGKYTPRKFSEVVGSP</sequence>
<organism evidence="17 18">
    <name type="scientific">Petromyzon marinus</name>
    <name type="common">Sea lamprey</name>
    <dbReference type="NCBI Taxonomy" id="7757"/>
    <lineage>
        <taxon>Eukaryota</taxon>
        <taxon>Metazoa</taxon>
        <taxon>Chordata</taxon>
        <taxon>Craniata</taxon>
        <taxon>Vertebrata</taxon>
        <taxon>Cyclostomata</taxon>
        <taxon>Hyperoartia</taxon>
        <taxon>Petromyzontiformes</taxon>
        <taxon>Petromyzontidae</taxon>
        <taxon>Petromyzon</taxon>
    </lineage>
</organism>
<evidence type="ECO:0000256" key="10">
    <source>
        <dbReference type="ARBA" id="ARBA00022982"/>
    </source>
</evidence>
<dbReference type="RefSeq" id="XP_032836048.1">
    <property type="nucleotide sequence ID" value="XM_032980157.1"/>
</dbReference>
<evidence type="ECO:0000256" key="13">
    <source>
        <dbReference type="ARBA" id="ARBA00023157"/>
    </source>
</evidence>
<evidence type="ECO:0000256" key="15">
    <source>
        <dbReference type="ARBA" id="ARBA00032739"/>
    </source>
</evidence>
<keyword evidence="7" id="KW-0813">Transport</keyword>
<keyword evidence="10" id="KW-0249">Electron transport</keyword>
<proteinExistence type="inferred from homology"/>
<keyword evidence="17" id="KW-1185">Reference proteome</keyword>
<evidence type="ECO:0000256" key="3">
    <source>
        <dbReference type="ARBA" id="ARBA00004637"/>
    </source>
</evidence>
<keyword evidence="11" id="KW-0496">Mitochondrion</keyword>
<comment type="function">
    <text evidence="1">Accessory subunit of the mitochondrial membrane respiratory chain NADH dehydrogenase (Complex I), that is believed not to be involved in catalysis. Complex I functions in the transfer of electrons from NADH to the respiratory chain. The immediate electron acceptor for the enzyme is believed to be ubiquinone.</text>
</comment>
<keyword evidence="12" id="KW-0472">Membrane</keyword>
<evidence type="ECO:0000256" key="9">
    <source>
        <dbReference type="ARBA" id="ARBA00022792"/>
    </source>
</evidence>
<name>A0AAJ7XJY4_PETMA</name>
<feature type="disulfide bond" evidence="16">
    <location>
        <begin position="33"/>
        <end position="66"/>
    </location>
</feature>
<dbReference type="KEGG" id="pmrn:116957789"/>
<accession>A0AAJ7XJY4</accession>
<gene>
    <name evidence="18" type="primary">NDUFS5</name>
</gene>
<dbReference type="InterPro" id="IPR019342">
    <property type="entry name" value="NADH_UbQ_OxRdtase_FeS-su5"/>
</dbReference>
<keyword evidence="8" id="KW-0679">Respiratory chain</keyword>
<evidence type="ECO:0000256" key="7">
    <source>
        <dbReference type="ARBA" id="ARBA00022448"/>
    </source>
</evidence>
<evidence type="ECO:0000256" key="11">
    <source>
        <dbReference type="ARBA" id="ARBA00023128"/>
    </source>
</evidence>
<comment type="subcellular location">
    <subcellularLocation>
        <location evidence="3">Mitochondrion inner membrane</location>
        <topology evidence="3">Peripheral membrane protein</topology>
    </subcellularLocation>
    <subcellularLocation>
        <location evidence="2">Mitochondrion intermembrane space</location>
    </subcellularLocation>
</comment>
<dbReference type="CTD" id="4725"/>
<dbReference type="Pfam" id="PF10200">
    <property type="entry name" value="Ndufs5"/>
    <property type="match status" value="1"/>
</dbReference>
<dbReference type="PANTHER" id="PTHR15224:SF1">
    <property type="entry name" value="NADH DEHYDROGENASE [UBIQUINONE] IRON-SULFUR PROTEIN 5"/>
    <property type="match status" value="1"/>
</dbReference>
<evidence type="ECO:0000256" key="14">
    <source>
        <dbReference type="ARBA" id="ARBA00031222"/>
    </source>
</evidence>
<keyword evidence="13 16" id="KW-1015">Disulfide bond</keyword>
<reference evidence="18" key="1">
    <citation type="submission" date="2025-08" db="UniProtKB">
        <authorList>
            <consortium name="RefSeq"/>
        </authorList>
    </citation>
    <scope>IDENTIFICATION</scope>
    <source>
        <tissue evidence="18">Sperm</tissue>
    </source>
</reference>
<keyword evidence="9" id="KW-0999">Mitochondrion inner membrane</keyword>
<evidence type="ECO:0000313" key="18">
    <source>
        <dbReference type="RefSeq" id="XP_032836048.1"/>
    </source>
</evidence>
<comment type="similarity">
    <text evidence="4">Belongs to the complex I NDUFS5 subunit family.</text>
</comment>
<feature type="disulfide bond" evidence="16">
    <location>
        <begin position="43"/>
        <end position="56"/>
    </location>
</feature>
<evidence type="ECO:0000256" key="12">
    <source>
        <dbReference type="ARBA" id="ARBA00023136"/>
    </source>
</evidence>
<dbReference type="GO" id="GO:0005758">
    <property type="term" value="C:mitochondrial intermembrane space"/>
    <property type="evidence" value="ECO:0007669"/>
    <property type="project" value="UniProtKB-SubCell"/>
</dbReference>
<evidence type="ECO:0000313" key="17">
    <source>
        <dbReference type="Proteomes" id="UP001318040"/>
    </source>
</evidence>
<evidence type="ECO:0000256" key="8">
    <source>
        <dbReference type="ARBA" id="ARBA00022660"/>
    </source>
</evidence>
<evidence type="ECO:0000256" key="4">
    <source>
        <dbReference type="ARBA" id="ARBA00007372"/>
    </source>
</evidence>
<evidence type="ECO:0000256" key="1">
    <source>
        <dbReference type="ARBA" id="ARBA00003195"/>
    </source>
</evidence>
<evidence type="ECO:0000256" key="2">
    <source>
        <dbReference type="ARBA" id="ARBA00004569"/>
    </source>
</evidence>
<dbReference type="AlphaFoldDB" id="A0AAJ7XJY4"/>
<dbReference type="GeneID" id="116957789"/>
<evidence type="ECO:0000256" key="5">
    <source>
        <dbReference type="ARBA" id="ARBA00011261"/>
    </source>
</evidence>
<evidence type="ECO:0000256" key="16">
    <source>
        <dbReference type="PIRSR" id="PIRSR619342-50"/>
    </source>
</evidence>
<dbReference type="Proteomes" id="UP001318040">
    <property type="component" value="Chromosome 43"/>
</dbReference>
<comment type="subunit">
    <text evidence="5">Mammalian complex I is composed of 45 different subunits. This is a component of the iron-sulfur (IP) fragment of the enzyme.</text>
</comment>
<dbReference type="GO" id="GO:0005743">
    <property type="term" value="C:mitochondrial inner membrane"/>
    <property type="evidence" value="ECO:0007669"/>
    <property type="project" value="UniProtKB-SubCell"/>
</dbReference>
<dbReference type="PANTHER" id="PTHR15224">
    <property type="entry name" value="NADH DEHYDROGENASE [UBIQUINONE] IRON-SULFUR PROTEIN 5"/>
    <property type="match status" value="1"/>
</dbReference>
<evidence type="ECO:0000256" key="6">
    <source>
        <dbReference type="ARBA" id="ARBA00013482"/>
    </source>
</evidence>
<protein>
    <recommendedName>
        <fullName evidence="6">NADH dehydrogenase [ubiquinone] iron-sulfur protein 5</fullName>
    </recommendedName>
    <alternativeName>
        <fullName evidence="14">Complex I-15 kDa</fullName>
    </alternativeName>
    <alternativeName>
        <fullName evidence="15">NADH-ubiquinone oxidoreductase 15 kDa subunit</fullName>
    </alternativeName>
</protein>